<dbReference type="Pfam" id="PF03548">
    <property type="entry name" value="LolA"/>
    <property type="match status" value="1"/>
</dbReference>
<evidence type="ECO:0000256" key="2">
    <source>
        <dbReference type="SAM" id="SignalP"/>
    </source>
</evidence>
<dbReference type="EMBL" id="CP012543">
    <property type="protein sequence ID" value="QCD46650.1"/>
    <property type="molecule type" value="Genomic_DNA"/>
</dbReference>
<dbReference type="InterPro" id="IPR029046">
    <property type="entry name" value="LolA/LolB/LppX"/>
</dbReference>
<dbReference type="PANTHER" id="PTHR35869">
    <property type="entry name" value="OUTER-MEMBRANE LIPOPROTEIN CARRIER PROTEIN"/>
    <property type="match status" value="1"/>
</dbReference>
<gene>
    <name evidence="3" type="primary">lolA</name>
    <name evidence="3" type="ORF">CRECT_0981</name>
</gene>
<dbReference type="CDD" id="cd16325">
    <property type="entry name" value="LolA"/>
    <property type="match status" value="1"/>
</dbReference>
<keyword evidence="1 2" id="KW-0732">Signal</keyword>
<reference evidence="3 4" key="1">
    <citation type="submission" date="2016-07" db="EMBL/GenBank/DDBJ databases">
        <title>Comparative genomics of the Campylobacter concisus group.</title>
        <authorList>
            <person name="Miller W.G."/>
            <person name="Yee E."/>
            <person name="Chapman M.H."/>
            <person name="Huynh S."/>
            <person name="Bono J.L."/>
            <person name="On S.L.W."/>
            <person name="StLeger J."/>
            <person name="Foster G."/>
            <person name="Parker C.T."/>
        </authorList>
    </citation>
    <scope>NUCLEOTIDE SEQUENCE [LARGE SCALE GENOMIC DNA]</scope>
    <source>
        <strain evidence="3 4">ATCC 33238</strain>
    </source>
</reference>
<dbReference type="AlphaFoldDB" id="A0A6G5QLV5"/>
<evidence type="ECO:0000256" key="1">
    <source>
        <dbReference type="ARBA" id="ARBA00022729"/>
    </source>
</evidence>
<proteinExistence type="predicted"/>
<dbReference type="RefSeq" id="WP_004320274.1">
    <property type="nucleotide sequence ID" value="NZ_CAJPTG010000071.1"/>
</dbReference>
<dbReference type="NCBIfam" id="NF000663">
    <property type="entry name" value="PRK00031.2-1"/>
    <property type="match status" value="1"/>
</dbReference>
<name>A0A6G5QLV5_CAMRE</name>
<dbReference type="Gene3D" id="2.50.20.10">
    <property type="entry name" value="Lipoprotein localisation LolA/LolB/LppX"/>
    <property type="match status" value="1"/>
</dbReference>
<evidence type="ECO:0000313" key="4">
    <source>
        <dbReference type="Proteomes" id="UP000502377"/>
    </source>
</evidence>
<protein>
    <submittedName>
        <fullName evidence="3">Outer membrane lipoprotein carrier protein</fullName>
    </submittedName>
</protein>
<keyword evidence="3" id="KW-0449">Lipoprotein</keyword>
<organism evidence="3 4">
    <name type="scientific">Campylobacter rectus</name>
    <name type="common">Wolinella recta</name>
    <dbReference type="NCBI Taxonomy" id="203"/>
    <lineage>
        <taxon>Bacteria</taxon>
        <taxon>Pseudomonadati</taxon>
        <taxon>Campylobacterota</taxon>
        <taxon>Epsilonproteobacteria</taxon>
        <taxon>Campylobacterales</taxon>
        <taxon>Campylobacteraceae</taxon>
        <taxon>Campylobacter</taxon>
    </lineage>
</organism>
<dbReference type="Proteomes" id="UP000502377">
    <property type="component" value="Chromosome"/>
</dbReference>
<feature type="signal peptide" evidence="2">
    <location>
        <begin position="1"/>
        <end position="20"/>
    </location>
</feature>
<dbReference type="InterPro" id="IPR004564">
    <property type="entry name" value="OM_lipoprot_carrier_LolA-like"/>
</dbReference>
<accession>A0A6G5QLV5</accession>
<dbReference type="KEGG" id="crx:CRECT_0981"/>
<dbReference type="NCBIfam" id="NF000666">
    <property type="entry name" value="PRK00031.2-4"/>
    <property type="match status" value="1"/>
</dbReference>
<sequence length="170" mass="19711">MKKILAFLLFCASAFGVTLNFVTLQSDFVQTITSENETVDYFGKFYAKSNNRAYWIYERPTPKKIYFDKNRVVVIEDALEQAIISKFEKAPNLIDVVRNAVKITDTLYKAKYDGVEYLITVKNYIPTRIDYEDKLGNKIKITLSNTKKDFKISDDLLTPVIPSYYDIINQ</sequence>
<feature type="chain" id="PRO_5026239975" evidence="2">
    <location>
        <begin position="21"/>
        <end position="170"/>
    </location>
</feature>
<dbReference type="PANTHER" id="PTHR35869:SF1">
    <property type="entry name" value="OUTER-MEMBRANE LIPOPROTEIN CARRIER PROTEIN"/>
    <property type="match status" value="1"/>
</dbReference>
<evidence type="ECO:0000313" key="3">
    <source>
        <dbReference type="EMBL" id="QCD46650.1"/>
    </source>
</evidence>
<dbReference type="SUPFAM" id="SSF89392">
    <property type="entry name" value="Prokaryotic lipoproteins and lipoprotein localization factors"/>
    <property type="match status" value="1"/>
</dbReference>